<dbReference type="InterPro" id="IPR005119">
    <property type="entry name" value="LysR_subst-bd"/>
</dbReference>
<dbReference type="RefSeq" id="WP_091839340.1">
    <property type="nucleotide sequence ID" value="NZ_FOAN01000007.1"/>
</dbReference>
<keyword evidence="2" id="KW-0805">Transcription regulation</keyword>
<keyword evidence="3" id="KW-0238">DNA-binding</keyword>
<dbReference type="AlphaFoldDB" id="A0A1H7VVH8"/>
<protein>
    <submittedName>
        <fullName evidence="6">LysR family transcriptional regulator, glycine cleavage system transcriptional activator</fullName>
    </submittedName>
</protein>
<dbReference type="GO" id="GO:0006351">
    <property type="term" value="P:DNA-templated transcription"/>
    <property type="evidence" value="ECO:0007669"/>
    <property type="project" value="TreeGrafter"/>
</dbReference>
<dbReference type="InterPro" id="IPR036388">
    <property type="entry name" value="WH-like_DNA-bd_sf"/>
</dbReference>
<dbReference type="FunFam" id="3.40.190.10:FF:000017">
    <property type="entry name" value="Glycine cleavage system transcriptional activator"/>
    <property type="match status" value="1"/>
</dbReference>
<evidence type="ECO:0000256" key="3">
    <source>
        <dbReference type="ARBA" id="ARBA00023125"/>
    </source>
</evidence>
<dbReference type="SUPFAM" id="SSF53850">
    <property type="entry name" value="Periplasmic binding protein-like II"/>
    <property type="match status" value="1"/>
</dbReference>
<dbReference type="PANTHER" id="PTHR30537:SF26">
    <property type="entry name" value="GLYCINE CLEAVAGE SYSTEM TRANSCRIPTIONAL ACTIVATOR"/>
    <property type="match status" value="1"/>
</dbReference>
<keyword evidence="4" id="KW-0804">Transcription</keyword>
<dbReference type="OrthoDB" id="9793571at2"/>
<dbReference type="PROSITE" id="PS50931">
    <property type="entry name" value="HTH_LYSR"/>
    <property type="match status" value="1"/>
</dbReference>
<comment type="similarity">
    <text evidence="1">Belongs to the LysR transcriptional regulatory family.</text>
</comment>
<dbReference type="InterPro" id="IPR000847">
    <property type="entry name" value="LysR_HTH_N"/>
</dbReference>
<organism evidence="6 7">
    <name type="scientific">Bosea lupini</name>
    <dbReference type="NCBI Taxonomy" id="1036779"/>
    <lineage>
        <taxon>Bacteria</taxon>
        <taxon>Pseudomonadati</taxon>
        <taxon>Pseudomonadota</taxon>
        <taxon>Alphaproteobacteria</taxon>
        <taxon>Hyphomicrobiales</taxon>
        <taxon>Boseaceae</taxon>
        <taxon>Bosea</taxon>
    </lineage>
</organism>
<dbReference type="GO" id="GO:0043565">
    <property type="term" value="F:sequence-specific DNA binding"/>
    <property type="evidence" value="ECO:0007669"/>
    <property type="project" value="TreeGrafter"/>
</dbReference>
<reference evidence="7" key="1">
    <citation type="submission" date="2016-10" db="EMBL/GenBank/DDBJ databases">
        <authorList>
            <person name="Varghese N."/>
            <person name="Submissions S."/>
        </authorList>
    </citation>
    <scope>NUCLEOTIDE SEQUENCE [LARGE SCALE GENOMIC DNA]</scope>
    <source>
        <strain evidence="7">LMG 26383,CCUG 61248,R- 45681</strain>
    </source>
</reference>
<name>A0A1H7VVH8_9HYPH</name>
<evidence type="ECO:0000259" key="5">
    <source>
        <dbReference type="PROSITE" id="PS50931"/>
    </source>
</evidence>
<dbReference type="InterPro" id="IPR058163">
    <property type="entry name" value="LysR-type_TF_proteobact-type"/>
</dbReference>
<dbReference type="InterPro" id="IPR036390">
    <property type="entry name" value="WH_DNA-bd_sf"/>
</dbReference>
<evidence type="ECO:0000256" key="2">
    <source>
        <dbReference type="ARBA" id="ARBA00023015"/>
    </source>
</evidence>
<dbReference type="Gene3D" id="3.40.190.10">
    <property type="entry name" value="Periplasmic binding protein-like II"/>
    <property type="match status" value="2"/>
</dbReference>
<dbReference type="CDD" id="cd08432">
    <property type="entry name" value="PBP2_GcdR_TrpI_HvrB_AmpR_like"/>
    <property type="match status" value="1"/>
</dbReference>
<keyword evidence="7" id="KW-1185">Reference proteome</keyword>
<dbReference type="GO" id="GO:0003700">
    <property type="term" value="F:DNA-binding transcription factor activity"/>
    <property type="evidence" value="ECO:0007669"/>
    <property type="project" value="InterPro"/>
</dbReference>
<evidence type="ECO:0000313" key="6">
    <source>
        <dbReference type="EMBL" id="SEM13283.1"/>
    </source>
</evidence>
<dbReference type="EMBL" id="FOAN01000007">
    <property type="protein sequence ID" value="SEM13283.1"/>
    <property type="molecule type" value="Genomic_DNA"/>
</dbReference>
<evidence type="ECO:0000256" key="1">
    <source>
        <dbReference type="ARBA" id="ARBA00009437"/>
    </source>
</evidence>
<dbReference type="Pfam" id="PF00126">
    <property type="entry name" value="HTH_1"/>
    <property type="match status" value="1"/>
</dbReference>
<proteinExistence type="inferred from homology"/>
<dbReference type="STRING" id="1036779.SAMN04515666_107293"/>
<accession>A0A1H7VVH8</accession>
<dbReference type="PANTHER" id="PTHR30537">
    <property type="entry name" value="HTH-TYPE TRANSCRIPTIONAL REGULATOR"/>
    <property type="match status" value="1"/>
</dbReference>
<dbReference type="Proteomes" id="UP000199664">
    <property type="component" value="Unassembled WGS sequence"/>
</dbReference>
<dbReference type="SUPFAM" id="SSF46785">
    <property type="entry name" value="Winged helix' DNA-binding domain"/>
    <property type="match status" value="1"/>
</dbReference>
<dbReference type="Gene3D" id="1.10.10.10">
    <property type="entry name" value="Winged helix-like DNA-binding domain superfamily/Winged helix DNA-binding domain"/>
    <property type="match status" value="1"/>
</dbReference>
<gene>
    <name evidence="6" type="ORF">SAMN04515666_107293</name>
</gene>
<sequence length="307" mass="34131">MSRRHLPPLTSLRAFEAASRHLNYERAGDELAVTASAVGQQVKTLEAWLQRPLFTRLPSKGIALTPLGQRYATSISQILDQLDEATARALRPDTANILTVSTMPSFALSWLIPRLGVLKQRHPELEVRISVSMHLTDFAREDVDIAIRYGEGAYTGLHSELLMTETFFPVCNAALLDDPDRPLREPSDLRHHTLLHELAEGIPKYVTWPQWLAYAGVDDIDASHGPRFSHTFLALQAASSGQGIALATSALIGDYLEAGRLVRPFPQQLPGAYQYYVVCPEAVAERPAIAAFRRWIHEEAAQHATLR</sequence>
<dbReference type="Pfam" id="PF03466">
    <property type="entry name" value="LysR_substrate"/>
    <property type="match status" value="1"/>
</dbReference>
<feature type="domain" description="HTH lysR-type" evidence="5">
    <location>
        <begin position="7"/>
        <end position="65"/>
    </location>
</feature>
<dbReference type="NCBIfam" id="NF008352">
    <property type="entry name" value="PRK11139.1"/>
    <property type="match status" value="1"/>
</dbReference>
<evidence type="ECO:0000256" key="4">
    <source>
        <dbReference type="ARBA" id="ARBA00023163"/>
    </source>
</evidence>
<evidence type="ECO:0000313" key="7">
    <source>
        <dbReference type="Proteomes" id="UP000199664"/>
    </source>
</evidence>